<dbReference type="EMBL" id="MRZV01000262">
    <property type="protein sequence ID" value="PIK54136.1"/>
    <property type="molecule type" value="Genomic_DNA"/>
</dbReference>
<gene>
    <name evidence="1" type="ORF">BSL78_08977</name>
</gene>
<keyword evidence="2" id="KW-1185">Reference proteome</keyword>
<evidence type="ECO:0000313" key="2">
    <source>
        <dbReference type="Proteomes" id="UP000230750"/>
    </source>
</evidence>
<reference evidence="1 2" key="1">
    <citation type="journal article" date="2017" name="PLoS Biol.">
        <title>The sea cucumber genome provides insights into morphological evolution and visceral regeneration.</title>
        <authorList>
            <person name="Zhang X."/>
            <person name="Sun L."/>
            <person name="Yuan J."/>
            <person name="Sun Y."/>
            <person name="Gao Y."/>
            <person name="Zhang L."/>
            <person name="Li S."/>
            <person name="Dai H."/>
            <person name="Hamel J.F."/>
            <person name="Liu C."/>
            <person name="Yu Y."/>
            <person name="Liu S."/>
            <person name="Lin W."/>
            <person name="Guo K."/>
            <person name="Jin S."/>
            <person name="Xu P."/>
            <person name="Storey K.B."/>
            <person name="Huan P."/>
            <person name="Zhang T."/>
            <person name="Zhou Y."/>
            <person name="Zhang J."/>
            <person name="Lin C."/>
            <person name="Li X."/>
            <person name="Xing L."/>
            <person name="Huo D."/>
            <person name="Sun M."/>
            <person name="Wang L."/>
            <person name="Mercier A."/>
            <person name="Li F."/>
            <person name="Yang H."/>
            <person name="Xiang J."/>
        </authorList>
    </citation>
    <scope>NUCLEOTIDE SEQUENCE [LARGE SCALE GENOMIC DNA]</scope>
    <source>
        <strain evidence="1">Shaxun</strain>
        <tissue evidence="1">Muscle</tissue>
    </source>
</reference>
<comment type="caution">
    <text evidence="1">The sequence shown here is derived from an EMBL/GenBank/DDBJ whole genome shotgun (WGS) entry which is preliminary data.</text>
</comment>
<proteinExistence type="predicted"/>
<accession>A0A2G8L1K8</accession>
<evidence type="ECO:0000313" key="1">
    <source>
        <dbReference type="EMBL" id="PIK54136.1"/>
    </source>
</evidence>
<dbReference type="AlphaFoldDB" id="A0A2G8L1K8"/>
<organism evidence="1 2">
    <name type="scientific">Stichopus japonicus</name>
    <name type="common">Sea cucumber</name>
    <dbReference type="NCBI Taxonomy" id="307972"/>
    <lineage>
        <taxon>Eukaryota</taxon>
        <taxon>Metazoa</taxon>
        <taxon>Echinodermata</taxon>
        <taxon>Eleutherozoa</taxon>
        <taxon>Echinozoa</taxon>
        <taxon>Holothuroidea</taxon>
        <taxon>Aspidochirotacea</taxon>
        <taxon>Aspidochirotida</taxon>
        <taxon>Stichopodidae</taxon>
        <taxon>Apostichopus</taxon>
    </lineage>
</organism>
<dbReference type="Proteomes" id="UP000230750">
    <property type="component" value="Unassembled WGS sequence"/>
</dbReference>
<protein>
    <submittedName>
        <fullName evidence="1">Uncharacterized protein</fullName>
    </submittedName>
</protein>
<name>A0A2G8L1K8_STIJA</name>
<sequence>MSNRHIAPEGYTDRIYPAAVDTQRCRHLGHRRGLGGEPSLELTVRTNREVQLRGRFKATSSWTEGKLSGYEDSYIDCEELRHCSQFAKRVLPLPPRRPRSHRLGLRERWSLRMFPLVSTVREMLSRGPRLLIPTAARCVSYRHTGSLSVVLCTSWSGTPPEGDAATY</sequence>